<dbReference type="EMBL" id="SBIW01000003">
    <property type="protein sequence ID" value="RWY54087.1"/>
    <property type="molecule type" value="Genomic_DNA"/>
</dbReference>
<evidence type="ECO:0000313" key="2">
    <source>
        <dbReference type="Proteomes" id="UP000286701"/>
    </source>
</evidence>
<proteinExistence type="predicted"/>
<evidence type="ECO:0000313" key="1">
    <source>
        <dbReference type="EMBL" id="RWY54087.1"/>
    </source>
</evidence>
<comment type="caution">
    <text evidence="1">The sequence shown here is derived from an EMBL/GenBank/DDBJ whole genome shotgun (WGS) entry which is preliminary data.</text>
</comment>
<dbReference type="Gene3D" id="3.40.50.20">
    <property type="match status" value="1"/>
</dbReference>
<dbReference type="OrthoDB" id="707775at2"/>
<dbReference type="AlphaFoldDB" id="A0A3S4YFK0"/>
<gene>
    <name evidence="1" type="ORF">EPL05_08570</name>
</gene>
<name>A0A3S4YFK0_9SPHI</name>
<reference evidence="1 2" key="1">
    <citation type="submission" date="2019-01" db="EMBL/GenBank/DDBJ databases">
        <title>Mucilaginibacter antarcticum sp. nov., isolated from antarctic soil.</title>
        <authorList>
            <person name="Yan Y.-Q."/>
            <person name="Du Z.-J."/>
        </authorList>
    </citation>
    <scope>NUCLEOTIDE SEQUENCE [LARGE SCALE GENOMIC DNA]</scope>
    <source>
        <strain evidence="1 2">F01003</strain>
    </source>
</reference>
<organism evidence="1 2">
    <name type="scientific">Mucilaginibacter gilvus</name>
    <dbReference type="NCBI Taxonomy" id="2305909"/>
    <lineage>
        <taxon>Bacteria</taxon>
        <taxon>Pseudomonadati</taxon>
        <taxon>Bacteroidota</taxon>
        <taxon>Sphingobacteriia</taxon>
        <taxon>Sphingobacteriales</taxon>
        <taxon>Sphingobacteriaceae</taxon>
        <taxon>Mucilaginibacter</taxon>
    </lineage>
</organism>
<sequence length="102" mass="11298">MSILITSATSASAHKLKNKLNTPDVLLGDHADLPDFMVKSTGLLKLPSPVSVSYQHEMLTLCLDKGINAVYVLTVQELDLLRESELLFKEYNIDILDGQIEI</sequence>
<protein>
    <submittedName>
        <fullName evidence="1">Uncharacterized protein</fullName>
    </submittedName>
</protein>
<dbReference type="Proteomes" id="UP000286701">
    <property type="component" value="Unassembled WGS sequence"/>
</dbReference>
<keyword evidence="2" id="KW-1185">Reference proteome</keyword>
<accession>A0A3S4YFK0</accession>
<dbReference type="RefSeq" id="WP_128533522.1">
    <property type="nucleotide sequence ID" value="NZ_SBIW01000003.1"/>
</dbReference>